<dbReference type="Pfam" id="PF07690">
    <property type="entry name" value="MFS_1"/>
    <property type="match status" value="1"/>
</dbReference>
<name>A0AAF0EZN5_9BASI</name>
<reference evidence="6" key="1">
    <citation type="submission" date="2023-03" db="EMBL/GenBank/DDBJ databases">
        <title>Mating type loci evolution in Malassezia.</title>
        <authorList>
            <person name="Coelho M.A."/>
        </authorList>
    </citation>
    <scope>NUCLEOTIDE SEQUENCE</scope>
    <source>
        <strain evidence="6">CBS 9431</strain>
    </source>
</reference>
<feature type="transmembrane region" description="Helical" evidence="5">
    <location>
        <begin position="308"/>
        <end position="327"/>
    </location>
</feature>
<keyword evidence="2 5" id="KW-0812">Transmembrane</keyword>
<feature type="transmembrane region" description="Helical" evidence="5">
    <location>
        <begin position="269"/>
        <end position="288"/>
    </location>
</feature>
<organism evidence="6 7">
    <name type="scientific">Malassezia japonica</name>
    <dbReference type="NCBI Taxonomy" id="223818"/>
    <lineage>
        <taxon>Eukaryota</taxon>
        <taxon>Fungi</taxon>
        <taxon>Dikarya</taxon>
        <taxon>Basidiomycota</taxon>
        <taxon>Ustilaginomycotina</taxon>
        <taxon>Malasseziomycetes</taxon>
        <taxon>Malasseziales</taxon>
        <taxon>Malasseziaceae</taxon>
        <taxon>Malassezia</taxon>
    </lineage>
</organism>
<feature type="transmembrane region" description="Helical" evidence="5">
    <location>
        <begin position="117"/>
        <end position="135"/>
    </location>
</feature>
<dbReference type="InterPro" id="IPR036259">
    <property type="entry name" value="MFS_trans_sf"/>
</dbReference>
<evidence type="ECO:0000313" key="6">
    <source>
        <dbReference type="EMBL" id="WFD37742.1"/>
    </source>
</evidence>
<dbReference type="InterPro" id="IPR011701">
    <property type="entry name" value="MFS"/>
</dbReference>
<feature type="transmembrane region" description="Helical" evidence="5">
    <location>
        <begin position="347"/>
        <end position="365"/>
    </location>
</feature>
<feature type="transmembrane region" description="Helical" evidence="5">
    <location>
        <begin position="228"/>
        <end position="249"/>
    </location>
</feature>
<dbReference type="AlphaFoldDB" id="A0AAF0EZN5"/>
<feature type="transmembrane region" description="Helical" evidence="5">
    <location>
        <begin position="78"/>
        <end position="97"/>
    </location>
</feature>
<dbReference type="RefSeq" id="XP_060120639.1">
    <property type="nucleotide sequence ID" value="XM_060264656.1"/>
</dbReference>
<dbReference type="EMBL" id="CP119958">
    <property type="protein sequence ID" value="WFD37742.1"/>
    <property type="molecule type" value="Genomic_DNA"/>
</dbReference>
<dbReference type="PANTHER" id="PTHR23501:SF87">
    <property type="entry name" value="SIDEROPHORE IRON TRANSPORTER 2"/>
    <property type="match status" value="1"/>
</dbReference>
<evidence type="ECO:0000256" key="2">
    <source>
        <dbReference type="ARBA" id="ARBA00022692"/>
    </source>
</evidence>
<dbReference type="PANTHER" id="PTHR23501">
    <property type="entry name" value="MAJOR FACILITATOR SUPERFAMILY"/>
    <property type="match status" value="1"/>
</dbReference>
<dbReference type="SUPFAM" id="SSF103473">
    <property type="entry name" value="MFS general substrate transporter"/>
    <property type="match status" value="1"/>
</dbReference>
<protein>
    <submittedName>
        <fullName evidence="6">Uncharacterized protein</fullName>
    </submittedName>
</protein>
<comment type="subcellular location">
    <subcellularLocation>
        <location evidence="1">Membrane</location>
        <topology evidence="1">Multi-pass membrane protein</topology>
    </subcellularLocation>
</comment>
<gene>
    <name evidence="6" type="ORF">MJAP1_000689</name>
</gene>
<dbReference type="Proteomes" id="UP001217754">
    <property type="component" value="Chromosome 1"/>
</dbReference>
<evidence type="ECO:0000256" key="1">
    <source>
        <dbReference type="ARBA" id="ARBA00004141"/>
    </source>
</evidence>
<keyword evidence="7" id="KW-1185">Reference proteome</keyword>
<evidence type="ECO:0000256" key="3">
    <source>
        <dbReference type="ARBA" id="ARBA00022989"/>
    </source>
</evidence>
<dbReference type="GO" id="GO:0022857">
    <property type="term" value="F:transmembrane transporter activity"/>
    <property type="evidence" value="ECO:0007669"/>
    <property type="project" value="InterPro"/>
</dbReference>
<feature type="transmembrane region" description="Helical" evidence="5">
    <location>
        <begin position="172"/>
        <end position="197"/>
    </location>
</feature>
<keyword evidence="3 5" id="KW-1133">Transmembrane helix</keyword>
<feature type="transmembrane region" description="Helical" evidence="5">
    <location>
        <begin position="147"/>
        <end position="166"/>
    </location>
</feature>
<keyword evidence="4 5" id="KW-0472">Membrane</keyword>
<accession>A0AAF0EZN5</accession>
<proteinExistence type="predicted"/>
<dbReference type="GO" id="GO:0005886">
    <property type="term" value="C:plasma membrane"/>
    <property type="evidence" value="ECO:0007669"/>
    <property type="project" value="TreeGrafter"/>
</dbReference>
<dbReference type="Gene3D" id="1.20.1250.20">
    <property type="entry name" value="MFS general substrate transporter like domains"/>
    <property type="match status" value="1"/>
</dbReference>
<evidence type="ECO:0000256" key="4">
    <source>
        <dbReference type="ARBA" id="ARBA00023136"/>
    </source>
</evidence>
<sequence>MASAVGSFVSNIWKVHRPLFEQEGYEAEPVVDDKPPAKLPDAAEVSDEARANIKNDDDAKQVGVAIAEATYALTGKTWYIMMASLIVAYFVFALDNITTSSYLYTSVTQVNGSFNDYYTAAAIQGVIVGVAKLVIGKLADIYGRFSASIITLFFYVLGFLILAVSQNADTQIAGIAFQSIGNSGLQIVMWVIMADFLSARMRAFAKKSGLVPVHPYLRHGFLHGAKEFIMDADIGGMVLVLVGFIFILLPLNRGGNPSFQAGSVAWKTPWIIALFVVGGVCLIALPFYEIYVSPRPFIRRRWLNSDVVLAMVIAFFDFMTFNISFQMLFHDLGMRQIQAYNDAAEHALWAGIVFCAFVLICSLFVKDWILPRSQNVVSDELPEKNPFRMASDNTYDGAVEQVEKSNVVPPSYNEFPHTGENVVSQANENVVQQGKEKAK</sequence>
<dbReference type="GeneID" id="85224338"/>
<evidence type="ECO:0000256" key="5">
    <source>
        <dbReference type="SAM" id="Phobius"/>
    </source>
</evidence>
<evidence type="ECO:0000313" key="7">
    <source>
        <dbReference type="Proteomes" id="UP001217754"/>
    </source>
</evidence>